<dbReference type="Proteomes" id="UP000631181">
    <property type="component" value="Unassembled WGS sequence"/>
</dbReference>
<evidence type="ECO:0000313" key="5">
    <source>
        <dbReference type="Proteomes" id="UP000631181"/>
    </source>
</evidence>
<keyword evidence="5" id="KW-1185">Reference proteome</keyword>
<organism evidence="4 5">
    <name type="scientific">Penicillium ucsense</name>
    <dbReference type="NCBI Taxonomy" id="2839758"/>
    <lineage>
        <taxon>Eukaryota</taxon>
        <taxon>Fungi</taxon>
        <taxon>Dikarya</taxon>
        <taxon>Ascomycota</taxon>
        <taxon>Pezizomycotina</taxon>
        <taxon>Eurotiomycetes</taxon>
        <taxon>Eurotiomycetidae</taxon>
        <taxon>Eurotiales</taxon>
        <taxon>Aspergillaceae</taxon>
        <taxon>Penicillium</taxon>
    </lineage>
</organism>
<evidence type="ECO:0000256" key="3">
    <source>
        <dbReference type="SAM" id="SignalP"/>
    </source>
</evidence>
<comment type="caution">
    <text evidence="4">The sequence shown here is derived from an EMBL/GenBank/DDBJ whole genome shotgun (WGS) entry which is preliminary data.</text>
</comment>
<reference evidence="4" key="1">
    <citation type="journal article" date="2020" name="Front. Microbiol.">
        <title>Gene regulatory networks of Penicillium echinulatum 2HH and Penicillium oxalicum 114-2 inferred by a computational biology approach.</title>
        <authorList>
            <person name="Lenz A.R."/>
            <person name="Galan-Vasquez E."/>
            <person name="Balbinot E."/>
            <person name="De Abreu F.P."/>
            <person name="De Oliveira N.S."/>
            <person name="Da Rosa L.O."/>
            <person name="De Avila E Silva S."/>
            <person name="Camassola M."/>
            <person name="Dillon A.J.P."/>
            <person name="Perez-Rueda E."/>
        </authorList>
    </citation>
    <scope>NUCLEOTIDE SEQUENCE</scope>
    <source>
        <strain evidence="4">S1M29</strain>
    </source>
</reference>
<keyword evidence="2" id="KW-0472">Membrane</keyword>
<gene>
    <name evidence="4" type="ORF">PECM_007805</name>
</gene>
<feature type="signal peptide" evidence="3">
    <location>
        <begin position="1"/>
        <end position="25"/>
    </location>
</feature>
<feature type="compositionally biased region" description="Low complexity" evidence="1">
    <location>
        <begin position="279"/>
        <end position="297"/>
    </location>
</feature>
<evidence type="ECO:0000256" key="2">
    <source>
        <dbReference type="SAM" id="Phobius"/>
    </source>
</evidence>
<feature type="chain" id="PRO_5035187688" evidence="3">
    <location>
        <begin position="26"/>
        <end position="395"/>
    </location>
</feature>
<dbReference type="OrthoDB" id="5338512at2759"/>
<evidence type="ECO:0000313" key="4">
    <source>
        <dbReference type="EMBL" id="KAF7714817.1"/>
    </source>
</evidence>
<keyword evidence="2" id="KW-0812">Transmembrane</keyword>
<dbReference type="EMBL" id="WIWV01000074">
    <property type="protein sequence ID" value="KAF7714817.1"/>
    <property type="molecule type" value="Genomic_DNA"/>
</dbReference>
<sequence length="395" mass="41439">MELIIRRTTMLLLLNLLSKIQSSYGMSTDHASLLTRSSGSCPDSYNTCGDGLPDNFCCPSTSTCISLDSGSSAICCPAGASCDYISPIVCNIGAQDASSHPKNPIKTTNLNATLSTCGTACCPLGYTCQSGSLCALIKDTSHTATSKASDTTSATSSTATESSSVTITPVLAPVVSPSSTGTTSSNSTTAALPQVCNDFPTKAIIAGFFPGAIFGAVLCLLVTICLRRRAEKKDLQRYDPKSGIHWSQRSSSGAVLGISGPIPNEDNSYRTDFLLRSSAGGRSSISSRSMLSRTGSRVRSLFSGQTRPAEKDIPPVPQLQGLFPVTPPRRREPSTESIKVYSPPGAFSQSRKFLGPEPYPGSIARPDTTFSDLVQAVGFGSSKGEAAHKFTDVKL</sequence>
<evidence type="ECO:0000256" key="1">
    <source>
        <dbReference type="SAM" id="MobiDB-lite"/>
    </source>
</evidence>
<feature type="region of interest" description="Disordered" evidence="1">
    <location>
        <begin position="279"/>
        <end position="344"/>
    </location>
</feature>
<keyword evidence="3" id="KW-0732">Signal</keyword>
<keyword evidence="2" id="KW-1133">Transmembrane helix</keyword>
<proteinExistence type="predicted"/>
<name>A0A8J8W1Y8_9EURO</name>
<protein>
    <submittedName>
        <fullName evidence="4">Uncharacterized protein</fullName>
    </submittedName>
</protein>
<dbReference type="AlphaFoldDB" id="A0A8J8W1Y8"/>
<accession>A0A8J8W1Y8</accession>
<feature type="transmembrane region" description="Helical" evidence="2">
    <location>
        <begin position="203"/>
        <end position="226"/>
    </location>
</feature>